<reference evidence="4 5" key="1">
    <citation type="journal article" date="2016" name="Sci. Rep.">
        <title>The Dendrobium catenatum Lindl. genome sequence provides insights into polysaccharide synthase, floral development and adaptive evolution.</title>
        <authorList>
            <person name="Zhang G.Q."/>
            <person name="Xu Q."/>
            <person name="Bian C."/>
            <person name="Tsai W.C."/>
            <person name="Yeh C.M."/>
            <person name="Liu K.W."/>
            <person name="Yoshida K."/>
            <person name="Zhang L.S."/>
            <person name="Chang S.B."/>
            <person name="Chen F."/>
            <person name="Shi Y."/>
            <person name="Su Y.Y."/>
            <person name="Zhang Y.Q."/>
            <person name="Chen L.J."/>
            <person name="Yin Y."/>
            <person name="Lin M."/>
            <person name="Huang H."/>
            <person name="Deng H."/>
            <person name="Wang Z.W."/>
            <person name="Zhu S.L."/>
            <person name="Zhao X."/>
            <person name="Deng C."/>
            <person name="Niu S.C."/>
            <person name="Huang J."/>
            <person name="Wang M."/>
            <person name="Liu G.H."/>
            <person name="Yang H.J."/>
            <person name="Xiao X.J."/>
            <person name="Hsiao Y.Y."/>
            <person name="Wu W.L."/>
            <person name="Chen Y.Y."/>
            <person name="Mitsuda N."/>
            <person name="Ohme-Takagi M."/>
            <person name="Luo Y.B."/>
            <person name="Van de Peer Y."/>
            <person name="Liu Z.J."/>
        </authorList>
    </citation>
    <scope>NUCLEOTIDE SEQUENCE [LARGE SCALE GENOMIC DNA]</scope>
    <source>
        <tissue evidence="4">The whole plant</tissue>
    </source>
</reference>
<evidence type="ECO:0000259" key="3">
    <source>
        <dbReference type="Pfam" id="PF17135"/>
    </source>
</evidence>
<reference evidence="4 5" key="2">
    <citation type="journal article" date="2017" name="Nature">
        <title>The Apostasia genome and the evolution of orchids.</title>
        <authorList>
            <person name="Zhang G.Q."/>
            <person name="Liu K.W."/>
            <person name="Li Z."/>
            <person name="Lohaus R."/>
            <person name="Hsiao Y.Y."/>
            <person name="Niu S.C."/>
            <person name="Wang J.Y."/>
            <person name="Lin Y.C."/>
            <person name="Xu Q."/>
            <person name="Chen L.J."/>
            <person name="Yoshida K."/>
            <person name="Fujiwara S."/>
            <person name="Wang Z.W."/>
            <person name="Zhang Y.Q."/>
            <person name="Mitsuda N."/>
            <person name="Wang M."/>
            <person name="Liu G.H."/>
            <person name="Pecoraro L."/>
            <person name="Huang H.X."/>
            <person name="Xiao X.J."/>
            <person name="Lin M."/>
            <person name="Wu X.Y."/>
            <person name="Wu W.L."/>
            <person name="Chen Y.Y."/>
            <person name="Chang S.B."/>
            <person name="Sakamoto S."/>
            <person name="Ohme-Takagi M."/>
            <person name="Yagi M."/>
            <person name="Zeng S.J."/>
            <person name="Shen C.Y."/>
            <person name="Yeh C.M."/>
            <person name="Luo Y.B."/>
            <person name="Tsai W.C."/>
            <person name="Van de Peer Y."/>
            <person name="Liu Z.J."/>
        </authorList>
    </citation>
    <scope>NUCLEOTIDE SEQUENCE [LARGE SCALE GENOMIC DNA]</scope>
    <source>
        <tissue evidence="4">The whole plant</tissue>
    </source>
</reference>
<dbReference type="AlphaFoldDB" id="A0A2I0WMV2"/>
<accession>A0A2I0WMV2</accession>
<dbReference type="Pfam" id="PF17135">
    <property type="entry name" value="Ribosomal_L18"/>
    <property type="match status" value="1"/>
</dbReference>
<dbReference type="PANTHER" id="PTHR10934:SF2">
    <property type="entry name" value="LARGE RIBOSOMAL SUBUNIT PROTEIN EL18"/>
    <property type="match status" value="1"/>
</dbReference>
<organism evidence="4 5">
    <name type="scientific">Dendrobium catenatum</name>
    <dbReference type="NCBI Taxonomy" id="906689"/>
    <lineage>
        <taxon>Eukaryota</taxon>
        <taxon>Viridiplantae</taxon>
        <taxon>Streptophyta</taxon>
        <taxon>Embryophyta</taxon>
        <taxon>Tracheophyta</taxon>
        <taxon>Spermatophyta</taxon>
        <taxon>Magnoliopsida</taxon>
        <taxon>Liliopsida</taxon>
        <taxon>Asparagales</taxon>
        <taxon>Orchidaceae</taxon>
        <taxon>Epidendroideae</taxon>
        <taxon>Malaxideae</taxon>
        <taxon>Dendrobiinae</taxon>
        <taxon>Dendrobium</taxon>
    </lineage>
</organism>
<feature type="domain" description="Large ribosomal subunit protein uL15/eL18" evidence="3">
    <location>
        <begin position="31"/>
        <end position="69"/>
    </location>
</feature>
<evidence type="ECO:0000256" key="2">
    <source>
        <dbReference type="ARBA" id="ARBA00023274"/>
    </source>
</evidence>
<dbReference type="GO" id="GO:0006412">
    <property type="term" value="P:translation"/>
    <property type="evidence" value="ECO:0007669"/>
    <property type="project" value="InterPro"/>
</dbReference>
<gene>
    <name evidence="4" type="primary">RPL18C</name>
    <name evidence="4" type="ORF">MA16_Dca001589</name>
</gene>
<dbReference type="InterPro" id="IPR021131">
    <property type="entry name" value="Ribosomal_uL15/eL18"/>
</dbReference>
<dbReference type="PANTHER" id="PTHR10934">
    <property type="entry name" value="60S RIBOSOMAL PROTEIN L18"/>
    <property type="match status" value="1"/>
</dbReference>
<keyword evidence="5" id="KW-1185">Reference proteome</keyword>
<dbReference type="EMBL" id="KZ502537">
    <property type="protein sequence ID" value="PKU76983.1"/>
    <property type="molecule type" value="Genomic_DNA"/>
</dbReference>
<evidence type="ECO:0000313" key="4">
    <source>
        <dbReference type="EMBL" id="PKU76983.1"/>
    </source>
</evidence>
<dbReference type="GO" id="GO:0003735">
    <property type="term" value="F:structural constituent of ribosome"/>
    <property type="evidence" value="ECO:0007669"/>
    <property type="project" value="InterPro"/>
</dbReference>
<evidence type="ECO:0000256" key="1">
    <source>
        <dbReference type="ARBA" id="ARBA00022980"/>
    </source>
</evidence>
<dbReference type="Proteomes" id="UP000233837">
    <property type="component" value="Unassembled WGS sequence"/>
</dbReference>
<evidence type="ECO:0000313" key="5">
    <source>
        <dbReference type="Proteomes" id="UP000233837"/>
    </source>
</evidence>
<protein>
    <submittedName>
        <fullName evidence="4">60S ribosomal protein L18-3</fullName>
    </submittedName>
</protein>
<keyword evidence="1 4" id="KW-0689">Ribosomal protein</keyword>
<dbReference type="GO" id="GO:0022625">
    <property type="term" value="C:cytosolic large ribosomal subunit"/>
    <property type="evidence" value="ECO:0007669"/>
    <property type="project" value="TreeGrafter"/>
</dbReference>
<dbReference type="GO" id="GO:0003723">
    <property type="term" value="F:RNA binding"/>
    <property type="evidence" value="ECO:0007669"/>
    <property type="project" value="TreeGrafter"/>
</dbReference>
<proteinExistence type="predicted"/>
<dbReference type="InterPro" id="IPR000039">
    <property type="entry name" value="Ribosomal_eL18"/>
</dbReference>
<dbReference type="STRING" id="906689.A0A2I0WMV2"/>
<sequence length="80" mass="9098">MGIDLIAGGRSKKTKRTAPRSDDVYLKLLVKINKPPISLRKLIHFMKEKENNIAVMVGTVTDDKRSMRFQRSRLLLSGSK</sequence>
<name>A0A2I0WMV2_9ASPA</name>
<dbReference type="Gene3D" id="3.100.10.10">
    <property type="match status" value="2"/>
</dbReference>
<keyword evidence="2" id="KW-0687">Ribonucleoprotein</keyword>